<feature type="compositionally biased region" description="Gly residues" evidence="1">
    <location>
        <begin position="46"/>
        <end position="67"/>
    </location>
</feature>
<evidence type="ECO:0008006" key="4">
    <source>
        <dbReference type="Google" id="ProtNLM"/>
    </source>
</evidence>
<organism evidence="2 3">
    <name type="scientific">Corynebacterium provencense</name>
    <dbReference type="NCBI Taxonomy" id="1737425"/>
    <lineage>
        <taxon>Bacteria</taxon>
        <taxon>Bacillati</taxon>
        <taxon>Actinomycetota</taxon>
        <taxon>Actinomycetes</taxon>
        <taxon>Mycobacteriales</taxon>
        <taxon>Corynebacteriaceae</taxon>
        <taxon>Corynebacterium</taxon>
    </lineage>
</organism>
<dbReference type="RefSeq" id="WP_110480954.1">
    <property type="nucleotide sequence ID" value="NZ_CP024988.1"/>
</dbReference>
<evidence type="ECO:0000313" key="2">
    <source>
        <dbReference type="EMBL" id="AWT25236.1"/>
    </source>
</evidence>
<evidence type="ECO:0000313" key="3">
    <source>
        <dbReference type="Proteomes" id="UP000247696"/>
    </source>
</evidence>
<dbReference type="KEGG" id="cpre:Csp1_04150"/>
<accession>A0A2Z3YMG4</accession>
<feature type="region of interest" description="Disordered" evidence="1">
    <location>
        <begin position="46"/>
        <end position="75"/>
    </location>
</feature>
<dbReference type="Proteomes" id="UP000247696">
    <property type="component" value="Chromosome"/>
</dbReference>
<dbReference type="EMBL" id="CP024988">
    <property type="protein sequence ID" value="AWT25236.1"/>
    <property type="molecule type" value="Genomic_DNA"/>
</dbReference>
<sequence>MNLQETTVWVGDLLPAPPRITTRRVNQGFPEFTVADVAVGGAGEDGAVGGAGEDGAVGGAGEDGAVGGASPAPADAQPAETVAVTLDAARIDPGLVTDDGSDLRVELITVTSGHSRAAADLVTAAATMIAQDPHQRPPRPGLILPDLGWHVDEKMTAKHGLLVPPFLWEDGVPHVHEVDFGGRHGGGGHHDWTHPGRMTVVAQLVMLTDAEFATATGQGLGAVQRQLTEAEVNLNDVWR</sequence>
<keyword evidence="3" id="KW-1185">Reference proteome</keyword>
<protein>
    <recommendedName>
        <fullName evidence="4">Suppressor of fused-like domain-containing protein</fullName>
    </recommendedName>
</protein>
<name>A0A2Z3YMG4_9CORY</name>
<proteinExistence type="predicted"/>
<evidence type="ECO:0000256" key="1">
    <source>
        <dbReference type="SAM" id="MobiDB-lite"/>
    </source>
</evidence>
<dbReference type="AlphaFoldDB" id="A0A2Z3YMG4"/>
<gene>
    <name evidence="2" type="ORF">Csp1_04150</name>
</gene>
<dbReference type="STRING" id="1737425.GCA_900049755_02222"/>
<reference evidence="3" key="1">
    <citation type="submission" date="2017-11" db="EMBL/GenBank/DDBJ databases">
        <title>Otitis media/interna in a cat caused by the recently described species Corynebacterium provencense.</title>
        <authorList>
            <person name="Kittl S."/>
            <person name="Brodard I."/>
            <person name="Rychener L."/>
            <person name="Jores J."/>
            <person name="Roosje P."/>
            <person name="Gobeli Brawand S."/>
        </authorList>
    </citation>
    <scope>NUCLEOTIDE SEQUENCE [LARGE SCALE GENOMIC DNA]</scope>
    <source>
        <strain evidence="3">17KM38</strain>
    </source>
</reference>
<dbReference type="OrthoDB" id="4426448at2"/>